<feature type="transmembrane region" description="Helical" evidence="9">
    <location>
        <begin position="672"/>
        <end position="691"/>
    </location>
</feature>
<keyword evidence="8" id="KW-0456">Lyase</keyword>
<dbReference type="GO" id="GO:0000162">
    <property type="term" value="P:L-tryptophan biosynthetic process"/>
    <property type="evidence" value="ECO:0007669"/>
    <property type="project" value="UniProtKB-KW"/>
</dbReference>
<organism evidence="11 12">
    <name type="scientific">Acer saccharum</name>
    <name type="common">Sugar maple</name>
    <dbReference type="NCBI Taxonomy" id="4024"/>
    <lineage>
        <taxon>Eukaryota</taxon>
        <taxon>Viridiplantae</taxon>
        <taxon>Streptophyta</taxon>
        <taxon>Embryophyta</taxon>
        <taxon>Tracheophyta</taxon>
        <taxon>Spermatophyta</taxon>
        <taxon>Magnoliopsida</taxon>
        <taxon>eudicotyledons</taxon>
        <taxon>Gunneridae</taxon>
        <taxon>Pentapetalae</taxon>
        <taxon>rosids</taxon>
        <taxon>malvids</taxon>
        <taxon>Sapindales</taxon>
        <taxon>Sapindaceae</taxon>
        <taxon>Hippocastanoideae</taxon>
        <taxon>Acereae</taxon>
        <taxon>Acer</taxon>
    </lineage>
</organism>
<comment type="caution">
    <text evidence="11">The sequence shown here is derived from an EMBL/GenBank/DDBJ whole genome shotgun (WGS) entry which is preliminary data.</text>
</comment>
<dbReference type="InterPro" id="IPR013798">
    <property type="entry name" value="Indole-3-glycerol_P_synth_dom"/>
</dbReference>
<keyword evidence="6" id="KW-0822">Tryptophan biosynthesis</keyword>
<comment type="catalytic activity">
    <reaction evidence="1">
        <text>1-(2-carboxyphenylamino)-1-deoxy-D-ribulose 5-phosphate + H(+) = (1S,2R)-1-C-(indol-3-yl)glycerol 3-phosphate + CO2 + H2O</text>
        <dbReference type="Rhea" id="RHEA:23476"/>
        <dbReference type="ChEBI" id="CHEBI:15377"/>
        <dbReference type="ChEBI" id="CHEBI:15378"/>
        <dbReference type="ChEBI" id="CHEBI:16526"/>
        <dbReference type="ChEBI" id="CHEBI:58613"/>
        <dbReference type="ChEBI" id="CHEBI:58866"/>
        <dbReference type="EC" id="4.1.1.48"/>
    </reaction>
</comment>
<feature type="transmembrane region" description="Helical" evidence="9">
    <location>
        <begin position="555"/>
        <end position="574"/>
    </location>
</feature>
<reference evidence="11" key="1">
    <citation type="journal article" date="2022" name="Plant J.">
        <title>Strategies of tolerance reflected in two North American maple genomes.</title>
        <authorList>
            <person name="McEvoy S.L."/>
            <person name="Sezen U.U."/>
            <person name="Trouern-Trend A."/>
            <person name="McMahon S.M."/>
            <person name="Schaberg P.G."/>
            <person name="Yang J."/>
            <person name="Wegrzyn J.L."/>
            <person name="Swenson N.G."/>
        </authorList>
    </citation>
    <scope>NUCLEOTIDE SEQUENCE</scope>
    <source>
        <strain evidence="11">NS2018</strain>
    </source>
</reference>
<feature type="transmembrane region" description="Helical" evidence="9">
    <location>
        <begin position="594"/>
        <end position="612"/>
    </location>
</feature>
<evidence type="ECO:0000256" key="5">
    <source>
        <dbReference type="ARBA" id="ARBA00022793"/>
    </source>
</evidence>
<feature type="domain" description="Indole-3-glycerol phosphate synthase" evidence="10">
    <location>
        <begin position="203"/>
        <end position="350"/>
    </location>
</feature>
<feature type="transmembrane region" description="Helical" evidence="9">
    <location>
        <begin position="463"/>
        <end position="482"/>
    </location>
</feature>
<reference evidence="11" key="2">
    <citation type="submission" date="2023-06" db="EMBL/GenBank/DDBJ databases">
        <authorList>
            <person name="Swenson N.G."/>
            <person name="Wegrzyn J.L."/>
            <person name="Mcevoy S.L."/>
        </authorList>
    </citation>
    <scope>NUCLEOTIDE SEQUENCE</scope>
    <source>
        <strain evidence="11">NS2018</strain>
        <tissue evidence="11">Leaf</tissue>
    </source>
</reference>
<feature type="transmembrane region" description="Helical" evidence="9">
    <location>
        <begin position="725"/>
        <end position="744"/>
    </location>
</feature>
<keyword evidence="9" id="KW-0472">Membrane</keyword>
<evidence type="ECO:0000256" key="6">
    <source>
        <dbReference type="ARBA" id="ARBA00022822"/>
    </source>
</evidence>
<dbReference type="PANTHER" id="PTHR22854">
    <property type="entry name" value="TRYPTOPHAN BIOSYNTHESIS PROTEIN"/>
    <property type="match status" value="1"/>
</dbReference>
<evidence type="ECO:0000256" key="8">
    <source>
        <dbReference type="ARBA" id="ARBA00023239"/>
    </source>
</evidence>
<dbReference type="GO" id="GO:0004425">
    <property type="term" value="F:indole-3-glycerol-phosphate synthase activity"/>
    <property type="evidence" value="ECO:0007669"/>
    <property type="project" value="UniProtKB-EC"/>
</dbReference>
<dbReference type="Gene3D" id="3.20.20.70">
    <property type="entry name" value="Aldolase class I"/>
    <property type="match status" value="2"/>
</dbReference>
<sequence length="834" mass="95250">MEGLVSLKTTPPGLSFQASPPPTSAIKFLLVRRSLPASSMGTRRRNGVVSIRAQQSETKDESATVSPANGDVETALKVKEWEVGMFHNEVAATQGIRIRRRPPTGPPQHYVGPFEFRIQSEGNTPRNILEEIIWHKDVEVAQLKERRPLFRLKNALDSAPPTKDFVGALRAAYQRTGLPGLIAEVKKASPSRGILREDFDPCPLLCKEFIVDAWQIYYARTKGADAILLIAAVLPDLDIKYMIKICKMLGLATLVEVHNEREMDRVLGIEGVELIGINNRNLETFEVDISNTKKLLEGERGQKIREKDIIVVGESGLFTPDDIAYVQEAGVKAVLVGESMVKQSDPGKGIAGLFGNVVWLSSLLMDMTYERSSHGYERWELNQSILLNLSYGLGNVVWLSSLLMDMTYERSSHGYERWELNQSILLNLSYGLGNVVWLSSFLMDMTYERSSHGYERWELNQSILLNLSYGLGNVVWLSSFLMDMRGNVVWLSSLLMDMTYERSSHGYERWELNQSILLNLSYGLGNVVWLSSFLMDMTYERSSHGYERRELNQSILLNLSYGLGNVVWLSSFLMDMTYERSSHGYERWELNQSILLNLSYGLGNVVWLSSFLMDMTYERSSHGYERWELNQSILLNLSYGLGNVVWLSSFLMDMTYERSSHGYERWELNQSILLNLSYGLGNVVWLSSFLMDMRGNVVWLSSLLMDMTYERSSHGYERWELNQSILLNLSYGLGNVVWLSSFLMDMTYERSSHGYERWELNQSILLNLSYGLGNVVWLSSFLMDMTYERSSHGYERWELNQSILLNLSYGIGNIVWLSSLLMDMRGGSLINQFC</sequence>
<keyword evidence="9" id="KW-1133">Transmembrane helix</keyword>
<evidence type="ECO:0000259" key="10">
    <source>
        <dbReference type="Pfam" id="PF00218"/>
    </source>
</evidence>
<evidence type="ECO:0000313" key="11">
    <source>
        <dbReference type="EMBL" id="KAK0590012.1"/>
    </source>
</evidence>
<dbReference type="InterPro" id="IPR011060">
    <property type="entry name" value="RibuloseP-bd_barrel"/>
</dbReference>
<dbReference type="EMBL" id="JAUESC010000381">
    <property type="protein sequence ID" value="KAK0590012.1"/>
    <property type="molecule type" value="Genomic_DNA"/>
</dbReference>
<comment type="pathway">
    <text evidence="2">Amino-acid biosynthesis; L-tryptophan biosynthesis; L-tryptophan from chorismate: step 4/5.</text>
</comment>
<protein>
    <recommendedName>
        <fullName evidence="3">indole-3-glycerol-phosphate synthase</fullName>
        <ecNumber evidence="3">4.1.1.48</ecNumber>
    </recommendedName>
</protein>
<dbReference type="InterPro" id="IPR045186">
    <property type="entry name" value="Indole-3-glycerol_P_synth"/>
</dbReference>
<keyword evidence="7" id="KW-0057">Aromatic amino acid biosynthesis</keyword>
<dbReference type="Pfam" id="PF00218">
    <property type="entry name" value="IGPS"/>
    <property type="match status" value="2"/>
</dbReference>
<evidence type="ECO:0000256" key="9">
    <source>
        <dbReference type="SAM" id="Phobius"/>
    </source>
</evidence>
<feature type="transmembrane region" description="Helical" evidence="9">
    <location>
        <begin position="803"/>
        <end position="822"/>
    </location>
</feature>
<feature type="transmembrane region" description="Helical" evidence="9">
    <location>
        <begin position="764"/>
        <end position="782"/>
    </location>
</feature>
<feature type="transmembrane region" description="Helical" evidence="9">
    <location>
        <begin position="424"/>
        <end position="442"/>
    </location>
</feature>
<feature type="domain" description="Indole-3-glycerol phosphate synthase" evidence="10">
    <location>
        <begin position="129"/>
        <end position="201"/>
    </location>
</feature>
<dbReference type="GO" id="GO:0004640">
    <property type="term" value="F:phosphoribosylanthranilate isomerase activity"/>
    <property type="evidence" value="ECO:0007669"/>
    <property type="project" value="TreeGrafter"/>
</dbReference>
<proteinExistence type="predicted"/>
<keyword evidence="9" id="KW-0812">Transmembrane</keyword>
<keyword evidence="12" id="KW-1185">Reference proteome</keyword>
<accession>A0AA39SF86</accession>
<keyword evidence="5" id="KW-0210">Decarboxylase</keyword>
<dbReference type="SUPFAM" id="SSF51366">
    <property type="entry name" value="Ribulose-phoshate binding barrel"/>
    <property type="match status" value="1"/>
</dbReference>
<evidence type="ECO:0000313" key="12">
    <source>
        <dbReference type="Proteomes" id="UP001168877"/>
    </source>
</evidence>
<evidence type="ECO:0000256" key="4">
    <source>
        <dbReference type="ARBA" id="ARBA00022605"/>
    </source>
</evidence>
<evidence type="ECO:0000256" key="3">
    <source>
        <dbReference type="ARBA" id="ARBA00012362"/>
    </source>
</evidence>
<gene>
    <name evidence="11" type="ORF">LWI29_021535</name>
</gene>
<evidence type="ECO:0000256" key="7">
    <source>
        <dbReference type="ARBA" id="ARBA00023141"/>
    </source>
</evidence>
<evidence type="ECO:0000256" key="1">
    <source>
        <dbReference type="ARBA" id="ARBA00001633"/>
    </source>
</evidence>
<dbReference type="EC" id="4.1.1.48" evidence="3"/>
<dbReference type="PANTHER" id="PTHR22854:SF2">
    <property type="entry name" value="INDOLE-3-GLYCEROL-PHOSPHATE SYNTHASE"/>
    <property type="match status" value="1"/>
</dbReference>
<dbReference type="PROSITE" id="PS00614">
    <property type="entry name" value="IGPS"/>
    <property type="match status" value="1"/>
</dbReference>
<dbReference type="InterPro" id="IPR001468">
    <property type="entry name" value="Indole-3-GlycerolPSynthase_CS"/>
</dbReference>
<dbReference type="CDD" id="cd00331">
    <property type="entry name" value="IGPS"/>
    <property type="match status" value="1"/>
</dbReference>
<feature type="transmembrane region" description="Helical" evidence="9">
    <location>
        <begin position="516"/>
        <end position="534"/>
    </location>
</feature>
<name>A0AA39SF86_ACESA</name>
<dbReference type="Proteomes" id="UP001168877">
    <property type="component" value="Unassembled WGS sequence"/>
</dbReference>
<dbReference type="AlphaFoldDB" id="A0AA39SF86"/>
<dbReference type="InterPro" id="IPR013785">
    <property type="entry name" value="Aldolase_TIM"/>
</dbReference>
<feature type="transmembrane region" description="Helical" evidence="9">
    <location>
        <begin position="633"/>
        <end position="652"/>
    </location>
</feature>
<keyword evidence="4" id="KW-0028">Amino-acid biosynthesis</keyword>
<evidence type="ECO:0000256" key="2">
    <source>
        <dbReference type="ARBA" id="ARBA00004696"/>
    </source>
</evidence>